<reference evidence="1 2" key="1">
    <citation type="journal article" date="2014" name="PLoS Genet.">
        <title>Phylogenetically driven sequencing of extremely halophilic archaea reveals strategies for static and dynamic osmo-response.</title>
        <authorList>
            <person name="Becker E.A."/>
            <person name="Seitzer P.M."/>
            <person name="Tritt A."/>
            <person name="Larsen D."/>
            <person name="Krusor M."/>
            <person name="Yao A.I."/>
            <person name="Wu D."/>
            <person name="Madern D."/>
            <person name="Eisen J.A."/>
            <person name="Darling A.E."/>
            <person name="Facciotti M.T."/>
        </authorList>
    </citation>
    <scope>NUCLEOTIDE SEQUENCE [LARGE SCALE GENOMIC DNA]</scope>
    <source>
        <strain evidence="1 2">DSM 8989</strain>
    </source>
</reference>
<protein>
    <submittedName>
        <fullName evidence="1">Uncharacterized protein</fullName>
    </submittedName>
</protein>
<dbReference type="AlphaFoldDB" id="M0MTG0"/>
<dbReference type="EMBL" id="AOME01000088">
    <property type="protein sequence ID" value="EMA48628.1"/>
    <property type="molecule type" value="Genomic_DNA"/>
</dbReference>
<sequence length="145" mass="15912">MATRALQAQTIGETWTFTDSGTPTVADNGTIVAEYGASDSYSRTLRLRLWPCEGETLDALGSCSLGNLPDQKRGNESVETADRSFGDNAFLWWTGVNTDIEVVTVNNVFRLTHMPAVESTQELPSRDARIEELTEIAQLQANQLS</sequence>
<dbReference type="PATRIC" id="fig|1227456.3.peg.3954"/>
<dbReference type="Proteomes" id="UP000011625">
    <property type="component" value="Unassembled WGS sequence"/>
</dbReference>
<name>M0MTG0_9EURY</name>
<comment type="caution">
    <text evidence="1">The sequence shown here is derived from an EMBL/GenBank/DDBJ whole genome shotgun (WGS) entry which is preliminary data.</text>
</comment>
<evidence type="ECO:0000313" key="2">
    <source>
        <dbReference type="Proteomes" id="UP000011625"/>
    </source>
</evidence>
<proteinExistence type="predicted"/>
<gene>
    <name evidence="1" type="ORF">C450_19496</name>
</gene>
<keyword evidence="2" id="KW-1185">Reference proteome</keyword>
<accession>M0MTG0</accession>
<evidence type="ECO:0000313" key="1">
    <source>
        <dbReference type="EMBL" id="EMA48628.1"/>
    </source>
</evidence>
<organism evidence="1 2">
    <name type="scientific">Halococcus salifodinae DSM 8989</name>
    <dbReference type="NCBI Taxonomy" id="1227456"/>
    <lineage>
        <taxon>Archaea</taxon>
        <taxon>Methanobacteriati</taxon>
        <taxon>Methanobacteriota</taxon>
        <taxon>Stenosarchaea group</taxon>
        <taxon>Halobacteria</taxon>
        <taxon>Halobacteriales</taxon>
        <taxon>Halococcaceae</taxon>
        <taxon>Halococcus</taxon>
    </lineage>
</organism>